<dbReference type="Pfam" id="PF13549">
    <property type="entry name" value="ATP-grasp_5"/>
    <property type="match status" value="1"/>
</dbReference>
<dbReference type="EMBL" id="CP021425">
    <property type="protein sequence ID" value="ARU57146.1"/>
    <property type="molecule type" value="Genomic_DNA"/>
</dbReference>
<proteinExistence type="predicted"/>
<dbReference type="PANTHER" id="PTHR43334">
    <property type="entry name" value="ACETATE--COA LIGASE [ADP-FORMING]"/>
    <property type="match status" value="1"/>
</dbReference>
<dbReference type="SUPFAM" id="SSF55729">
    <property type="entry name" value="Acyl-CoA N-acyltransferases (Nat)"/>
    <property type="match status" value="1"/>
</dbReference>
<dbReference type="InterPro" id="IPR003781">
    <property type="entry name" value="CoA-bd"/>
</dbReference>
<reference evidence="5 6" key="1">
    <citation type="submission" date="2017-05" db="EMBL/GenBank/DDBJ databases">
        <title>Genomic insights into alkan degradation activity of Oleiphilus messinensis.</title>
        <authorList>
            <person name="Kozyavkin S.A."/>
            <person name="Slesarev A.I."/>
            <person name="Golyshin P.N."/>
            <person name="Korzhenkov A."/>
            <person name="Golyshina O.N."/>
            <person name="Toshchakov S.V."/>
        </authorList>
    </citation>
    <scope>NUCLEOTIDE SEQUENCE [LARGE SCALE GENOMIC DNA]</scope>
    <source>
        <strain evidence="5 6">ME102</strain>
    </source>
</reference>
<keyword evidence="1" id="KW-0436">Ligase</keyword>
<evidence type="ECO:0000256" key="3">
    <source>
        <dbReference type="ARBA" id="ARBA00022840"/>
    </source>
</evidence>
<keyword evidence="2" id="KW-0547">Nucleotide-binding</keyword>
<dbReference type="InterPro" id="IPR016102">
    <property type="entry name" value="Succinyl-CoA_synth-like"/>
</dbReference>
<name>A0A1Y0IBK1_9GAMM</name>
<dbReference type="RefSeq" id="WP_087462068.1">
    <property type="nucleotide sequence ID" value="NZ_CP021425.1"/>
</dbReference>
<dbReference type="InterPro" id="IPR032875">
    <property type="entry name" value="Succ_CoA_lig_flav_dom"/>
</dbReference>
<dbReference type="Pfam" id="PF13302">
    <property type="entry name" value="Acetyltransf_3"/>
    <property type="match status" value="1"/>
</dbReference>
<accession>A0A1Y0IBK1</accession>
<dbReference type="Gene3D" id="3.40.50.720">
    <property type="entry name" value="NAD(P)-binding Rossmann-like Domain"/>
    <property type="match status" value="1"/>
</dbReference>
<keyword evidence="5" id="KW-0808">Transferase</keyword>
<dbReference type="SMART" id="SM00881">
    <property type="entry name" value="CoA_binding"/>
    <property type="match status" value="1"/>
</dbReference>
<dbReference type="PROSITE" id="PS51186">
    <property type="entry name" value="GNAT"/>
    <property type="match status" value="1"/>
</dbReference>
<evidence type="ECO:0000256" key="1">
    <source>
        <dbReference type="ARBA" id="ARBA00022598"/>
    </source>
</evidence>
<dbReference type="AlphaFoldDB" id="A0A1Y0IBK1"/>
<dbReference type="InterPro" id="IPR013815">
    <property type="entry name" value="ATP_grasp_subdomain_1"/>
</dbReference>
<sequence length="910" mass="101906">MSTRYLDALFNPNSICILGASERPQNLGGMVLRNLLASHYPGKLIVINSREYEQVHEIQCVAKVSKLDFIPDLAIVCTPPETVPGLIKQLAKEGVRTAIILTGGLSRTHSKSGRPLMYSVKEIARKFGIRILGPNTIGLMVPSRNINATYAHMNVLPGKIAFIGQSGTIASTVIDWAFARGVGFSHFLTLGDGIDIDPDDLIDYLAQDRNTKAILLHFETISNPGRFISSVRAASRGKIVIGVKSGRVPESQWEPVDLPDGIVNGDDIYDAVLRRAGVLRVQGLDEMFDALETLTRMKPIKQDHLVVLCNGFGPGVLAVDRLSSLGGELTELSEKSLTAFEDMLPAYWNHRNPIDLDYNAGPKRYEDALEILEKDFTVSNVLVMYAPSLTEDSLQIADSIIRKTRRSRLNVFTCWLGQSTIREAREAFFEAGIPTFSSPEKAIQAFMHQVNHNRSQKLLRETPSSYTDHTVDRSHARKIVAKAVQKGFKTLANEKARQIVSDYGIPVVKSWYCSDVEEVVRVFKSLGKPVNVTLLHDRGSYPFLEEKTGRGRYKATLKRLNDEQAIIASCSLLFSQYQEHFPESAFLGYAVHESHQHIGGLGFSLGITRDPVFGPIVVCGAAGASVNVMADRHLSLPPLNMVLARDLLRQTHMYKLLKEYSYQPEQDIRAVCETLITMSQMVIDIPEIKGLEILPLLFNRDGVVAVDMSVEIAAPVRLAIQPYPEELREWTTLRSGRKVELRPIRGEDEPAHVRFHSKLSPESIRFRFFHYRKSFSHDELAQMVQIDYDREMVFVAVVSDDSASKDETLGVVRTWTDADNLQAEFAVIIRDDMKGEGLGRLLMDKMVEYCRSRGTVEMIGSVLPENEPMLKLARKLGFTVEFNHEEEVMDLRLPLNKTSDEWQKAKLGIA</sequence>
<dbReference type="PANTHER" id="PTHR43334:SF1">
    <property type="entry name" value="3-HYDROXYPROPIONATE--COA LIGASE [ADP-FORMING]"/>
    <property type="match status" value="1"/>
</dbReference>
<dbReference type="SUPFAM" id="SSF51735">
    <property type="entry name" value="NAD(P)-binding Rossmann-fold domains"/>
    <property type="match status" value="1"/>
</dbReference>
<dbReference type="InterPro" id="IPR016181">
    <property type="entry name" value="Acyl_CoA_acyltransferase"/>
</dbReference>
<dbReference type="GO" id="GO:0016874">
    <property type="term" value="F:ligase activity"/>
    <property type="evidence" value="ECO:0007669"/>
    <property type="project" value="UniProtKB-KW"/>
</dbReference>
<dbReference type="Gene3D" id="3.40.50.261">
    <property type="entry name" value="Succinyl-CoA synthetase domains"/>
    <property type="match status" value="2"/>
</dbReference>
<dbReference type="InterPro" id="IPR036291">
    <property type="entry name" value="NAD(P)-bd_dom_sf"/>
</dbReference>
<dbReference type="GO" id="GO:0016747">
    <property type="term" value="F:acyltransferase activity, transferring groups other than amino-acyl groups"/>
    <property type="evidence" value="ECO:0007669"/>
    <property type="project" value="InterPro"/>
</dbReference>
<dbReference type="SUPFAM" id="SSF52210">
    <property type="entry name" value="Succinyl-CoA synthetase domains"/>
    <property type="match status" value="2"/>
</dbReference>
<evidence type="ECO:0000313" key="5">
    <source>
        <dbReference type="EMBL" id="ARU57146.1"/>
    </source>
</evidence>
<keyword evidence="3" id="KW-0067">ATP-binding</keyword>
<dbReference type="SUPFAM" id="SSF56059">
    <property type="entry name" value="Glutathione synthetase ATP-binding domain-like"/>
    <property type="match status" value="1"/>
</dbReference>
<evidence type="ECO:0000259" key="4">
    <source>
        <dbReference type="PROSITE" id="PS51186"/>
    </source>
</evidence>
<gene>
    <name evidence="5" type="ORF">OLMES_3103</name>
</gene>
<evidence type="ECO:0000313" key="6">
    <source>
        <dbReference type="Proteomes" id="UP000196027"/>
    </source>
</evidence>
<dbReference type="OrthoDB" id="9807426at2"/>
<dbReference type="Pfam" id="PF13380">
    <property type="entry name" value="CoA_binding_2"/>
    <property type="match status" value="1"/>
</dbReference>
<dbReference type="Gene3D" id="3.40.630.30">
    <property type="match status" value="1"/>
</dbReference>
<dbReference type="Pfam" id="PF13607">
    <property type="entry name" value="Succ_CoA_lig"/>
    <property type="match status" value="1"/>
</dbReference>
<feature type="domain" description="N-acetyltransferase" evidence="4">
    <location>
        <begin position="739"/>
        <end position="894"/>
    </location>
</feature>
<evidence type="ECO:0000256" key="2">
    <source>
        <dbReference type="ARBA" id="ARBA00022741"/>
    </source>
</evidence>
<dbReference type="InterPro" id="IPR000182">
    <property type="entry name" value="GNAT_dom"/>
</dbReference>
<organism evidence="5 6">
    <name type="scientific">Oleiphilus messinensis</name>
    <dbReference type="NCBI Taxonomy" id="141451"/>
    <lineage>
        <taxon>Bacteria</taxon>
        <taxon>Pseudomonadati</taxon>
        <taxon>Pseudomonadota</taxon>
        <taxon>Gammaproteobacteria</taxon>
        <taxon>Oceanospirillales</taxon>
        <taxon>Oleiphilaceae</taxon>
        <taxon>Oleiphilus</taxon>
    </lineage>
</organism>
<dbReference type="KEGG" id="ome:OLMES_3103"/>
<dbReference type="GO" id="GO:0005524">
    <property type="term" value="F:ATP binding"/>
    <property type="evidence" value="ECO:0007669"/>
    <property type="project" value="UniProtKB-KW"/>
</dbReference>
<dbReference type="Proteomes" id="UP000196027">
    <property type="component" value="Chromosome"/>
</dbReference>
<keyword evidence="6" id="KW-1185">Reference proteome</keyword>
<dbReference type="Gene3D" id="3.30.470.20">
    <property type="entry name" value="ATP-grasp fold, B domain"/>
    <property type="match status" value="1"/>
</dbReference>
<protein>
    <submittedName>
        <fullName evidence="5">GCN5-related N-acetyltransferase</fullName>
    </submittedName>
</protein>
<dbReference type="InterPro" id="IPR051538">
    <property type="entry name" value="Acyl-CoA_Synth/Transferase"/>
</dbReference>
<dbReference type="Gene3D" id="3.30.1490.20">
    <property type="entry name" value="ATP-grasp fold, A domain"/>
    <property type="match status" value="1"/>
</dbReference>